<dbReference type="Proteomes" id="UP000185604">
    <property type="component" value="Unassembled WGS sequence"/>
</dbReference>
<name>A0A7Z0WWQ3_9BACI</name>
<dbReference type="AlphaFoldDB" id="A0A7Z0WWQ3"/>
<evidence type="ECO:0000313" key="2">
    <source>
        <dbReference type="Proteomes" id="UP000185604"/>
    </source>
</evidence>
<gene>
    <name evidence="1" type="ORF">B4121_2646</name>
</gene>
<dbReference type="EMBL" id="LKPO01000019">
    <property type="protein sequence ID" value="OLF91168.1"/>
    <property type="molecule type" value="Genomic_DNA"/>
</dbReference>
<accession>A0A7Z0WWQ3</accession>
<organism evidence="1 2">
    <name type="scientific">Bacillus paralicheniformis</name>
    <dbReference type="NCBI Taxonomy" id="1648923"/>
    <lineage>
        <taxon>Bacteria</taxon>
        <taxon>Bacillati</taxon>
        <taxon>Bacillota</taxon>
        <taxon>Bacilli</taxon>
        <taxon>Bacillales</taxon>
        <taxon>Bacillaceae</taxon>
        <taxon>Bacillus</taxon>
    </lineage>
</organism>
<evidence type="ECO:0000313" key="1">
    <source>
        <dbReference type="EMBL" id="OLF91168.1"/>
    </source>
</evidence>
<proteinExistence type="predicted"/>
<sequence length="49" mass="6067">MLHFNNRLFQYVHLQLLQNHYDLSHKKKMAAEKQQAIFTIDQFIFKLYI</sequence>
<comment type="caution">
    <text evidence="1">The sequence shown here is derived from an EMBL/GenBank/DDBJ whole genome shotgun (WGS) entry which is preliminary data.</text>
</comment>
<reference evidence="1 2" key="1">
    <citation type="journal article" date="2016" name="Front. Microbiol.">
        <title>High-Level Heat Resistance of Spores of Bacillus amyloliquefaciens and Bacillus licheniformis Results from the Presence of a spoVA Operon in a Tn1546 Transposon.</title>
        <authorList>
            <person name="Berendsen E.M."/>
            <person name="Koning R.A."/>
            <person name="Boekhorst J."/>
            <person name="de Jong A."/>
            <person name="Kuipers O.P."/>
            <person name="Wells-Bennik M.H."/>
        </authorList>
    </citation>
    <scope>NUCLEOTIDE SEQUENCE [LARGE SCALE GENOMIC DNA]</scope>
    <source>
        <strain evidence="1 2">B4121</strain>
    </source>
</reference>
<protein>
    <submittedName>
        <fullName evidence="1">Uncharacterized protein</fullName>
    </submittedName>
</protein>